<comment type="caution">
    <text evidence="2">The sequence shown here is derived from an EMBL/GenBank/DDBJ whole genome shotgun (WGS) entry which is preliminary data.</text>
</comment>
<dbReference type="AlphaFoldDB" id="A0ABD2CVC8"/>
<evidence type="ECO:0000256" key="1">
    <source>
        <dbReference type="SAM" id="Phobius"/>
    </source>
</evidence>
<proteinExistence type="predicted"/>
<accession>A0ABD2CVC8</accession>
<evidence type="ECO:0000313" key="3">
    <source>
        <dbReference type="Proteomes" id="UP001607303"/>
    </source>
</evidence>
<evidence type="ECO:0000313" key="2">
    <source>
        <dbReference type="EMBL" id="KAL2748128.1"/>
    </source>
</evidence>
<keyword evidence="1" id="KW-1133">Transmembrane helix</keyword>
<sequence>MGMQRNTFDIRFKYCSEFYHVERNFSNVENPSTVPKRKGQDRRCNSRTNSCDFTKVSGVYSTASAHVFVPNNGKEDKEDCRVRSNKEEKSNRIAMGKGMLSVCGVKQQVVLLFLIEIILIVLIGTLTTYGPEANANLLKNHADTIN</sequence>
<dbReference type="Proteomes" id="UP001607303">
    <property type="component" value="Unassembled WGS sequence"/>
</dbReference>
<organism evidence="2 3">
    <name type="scientific">Vespula maculifrons</name>
    <name type="common">Eastern yellow jacket</name>
    <name type="synonym">Wasp</name>
    <dbReference type="NCBI Taxonomy" id="7453"/>
    <lineage>
        <taxon>Eukaryota</taxon>
        <taxon>Metazoa</taxon>
        <taxon>Ecdysozoa</taxon>
        <taxon>Arthropoda</taxon>
        <taxon>Hexapoda</taxon>
        <taxon>Insecta</taxon>
        <taxon>Pterygota</taxon>
        <taxon>Neoptera</taxon>
        <taxon>Endopterygota</taxon>
        <taxon>Hymenoptera</taxon>
        <taxon>Apocrita</taxon>
        <taxon>Aculeata</taxon>
        <taxon>Vespoidea</taxon>
        <taxon>Vespidae</taxon>
        <taxon>Vespinae</taxon>
        <taxon>Vespula</taxon>
    </lineage>
</organism>
<keyword evidence="1" id="KW-0812">Transmembrane</keyword>
<feature type="transmembrane region" description="Helical" evidence="1">
    <location>
        <begin position="109"/>
        <end position="129"/>
    </location>
</feature>
<reference evidence="2 3" key="1">
    <citation type="journal article" date="2024" name="Ann. Entomol. Soc. Am.">
        <title>Genomic analyses of the southern and eastern yellowjacket wasps (Hymenoptera: Vespidae) reveal evolutionary signatures of social life.</title>
        <authorList>
            <person name="Catto M.A."/>
            <person name="Caine P.B."/>
            <person name="Orr S.E."/>
            <person name="Hunt B.G."/>
            <person name="Goodisman M.A.D."/>
        </authorList>
    </citation>
    <scope>NUCLEOTIDE SEQUENCE [LARGE SCALE GENOMIC DNA]</scope>
    <source>
        <strain evidence="2">232</strain>
        <tissue evidence="2">Head and thorax</tissue>
    </source>
</reference>
<name>A0ABD2CVC8_VESMC</name>
<keyword evidence="1" id="KW-0472">Membrane</keyword>
<gene>
    <name evidence="2" type="ORF">V1477_003677</name>
</gene>
<dbReference type="EMBL" id="JAYRBN010000033">
    <property type="protein sequence ID" value="KAL2748128.1"/>
    <property type="molecule type" value="Genomic_DNA"/>
</dbReference>
<keyword evidence="3" id="KW-1185">Reference proteome</keyword>
<protein>
    <submittedName>
        <fullName evidence="2">Ammonium transporter Rh type A isoform X1</fullName>
    </submittedName>
</protein>